<keyword evidence="2" id="KW-1133">Transmembrane helix</keyword>
<evidence type="ECO:0000256" key="1">
    <source>
        <dbReference type="SAM" id="MobiDB-lite"/>
    </source>
</evidence>
<dbReference type="AlphaFoldDB" id="A0AAE3QS99"/>
<proteinExistence type="predicted"/>
<name>A0AAE3QS99_9BACT</name>
<reference evidence="3" key="1">
    <citation type="submission" date="2023-05" db="EMBL/GenBank/DDBJ databases">
        <authorList>
            <person name="Zhang X."/>
        </authorList>
    </citation>
    <scope>NUCLEOTIDE SEQUENCE</scope>
    <source>
        <strain evidence="3">YF14B1</strain>
    </source>
</reference>
<feature type="transmembrane region" description="Helical" evidence="2">
    <location>
        <begin position="84"/>
        <end position="103"/>
    </location>
</feature>
<keyword evidence="2" id="KW-0472">Membrane</keyword>
<evidence type="ECO:0000313" key="4">
    <source>
        <dbReference type="Proteomes" id="UP001241110"/>
    </source>
</evidence>
<organism evidence="3 4">
    <name type="scientific">Xanthocytophaga flava</name>
    <dbReference type="NCBI Taxonomy" id="3048013"/>
    <lineage>
        <taxon>Bacteria</taxon>
        <taxon>Pseudomonadati</taxon>
        <taxon>Bacteroidota</taxon>
        <taxon>Cytophagia</taxon>
        <taxon>Cytophagales</taxon>
        <taxon>Rhodocytophagaceae</taxon>
        <taxon>Xanthocytophaga</taxon>
    </lineage>
</organism>
<accession>A0AAE3QS99</accession>
<dbReference type="Proteomes" id="UP001241110">
    <property type="component" value="Unassembled WGS sequence"/>
</dbReference>
<comment type="caution">
    <text evidence="3">The sequence shown here is derived from an EMBL/GenBank/DDBJ whole genome shotgun (WGS) entry which is preliminary data.</text>
</comment>
<gene>
    <name evidence="3" type="ORF">QNI16_18435</name>
</gene>
<feature type="region of interest" description="Disordered" evidence="1">
    <location>
        <begin position="138"/>
        <end position="161"/>
    </location>
</feature>
<evidence type="ECO:0008006" key="5">
    <source>
        <dbReference type="Google" id="ProtNLM"/>
    </source>
</evidence>
<dbReference type="RefSeq" id="WP_313981692.1">
    <property type="nucleotide sequence ID" value="NZ_JASJOS010000008.1"/>
</dbReference>
<protein>
    <recommendedName>
        <fullName evidence="5">T9SS type B sorting domain-containing protein</fullName>
    </recommendedName>
</protein>
<feature type="compositionally biased region" description="Basic and acidic residues" evidence="1">
    <location>
        <begin position="140"/>
        <end position="152"/>
    </location>
</feature>
<dbReference type="EMBL" id="JASJOS010000008">
    <property type="protein sequence ID" value="MDJ1482488.1"/>
    <property type="molecule type" value="Genomic_DNA"/>
</dbReference>
<evidence type="ECO:0000313" key="3">
    <source>
        <dbReference type="EMBL" id="MDJ1482488.1"/>
    </source>
</evidence>
<sequence length="392" mass="43033">MNTENERIDWIEAYLSDSLSPEQKAAFTQQLQTDPTLAEEVELHRMANDVIIDHALLDLKTKMITQYRPQYQQTNYLGGKRGSIWLVTGIVVLSALVASIVYFKSQSTSGSKEISIQPIPQTEKPASLPTEIVPELSTSKQKEIQDNTEKKSVPNPAVSISKNNSIKTKDSALVSTPVSVIPAPVKEPVKPLENSVTKEAVSHTPAKIVSEGSKETEVNCAGIQFTVAVQTEESCSDGSTGKIICDLTSIKGGTPPYQLSINKGASFRKTRQFDYLSPGMYYLTIKDASGCQYTLKDGIEIQAKDCAAPEEYAFSPDLGQVWTFPFGNDTKGTLHIFNREGVLVYRTEIHNGFPGEWNGQGNQGIPVPMGQYRFLFDEGKGKQTQGSVSVLR</sequence>
<evidence type="ECO:0000256" key="2">
    <source>
        <dbReference type="SAM" id="Phobius"/>
    </source>
</evidence>
<keyword evidence="2" id="KW-0812">Transmembrane</keyword>